<dbReference type="Proteomes" id="UP000464178">
    <property type="component" value="Chromosome"/>
</dbReference>
<dbReference type="KEGG" id="gms:SOIL9_06340"/>
<accession>A0A6P2DBI0</accession>
<proteinExistence type="predicted"/>
<dbReference type="EMBL" id="LR593886">
    <property type="protein sequence ID" value="VTR97604.1"/>
    <property type="molecule type" value="Genomic_DNA"/>
</dbReference>
<protein>
    <submittedName>
        <fullName evidence="1">Uncharacterized protein</fullName>
    </submittedName>
</protein>
<keyword evidence="2" id="KW-1185">Reference proteome</keyword>
<sequence>MNKVSEKYEKRTIVIKGMVAAVKGDPHVPIIKFVELKGDDQTVVKCRFGSSDQESKLPDKYKAGDAAIFVGELTRVEKGRFVVGPCYPAQSSDPPGKK</sequence>
<name>A0A6P2DBI0_9BACT</name>
<dbReference type="AlphaFoldDB" id="A0A6P2DBI0"/>
<evidence type="ECO:0000313" key="1">
    <source>
        <dbReference type="EMBL" id="VTR97604.1"/>
    </source>
</evidence>
<reference evidence="1 2" key="1">
    <citation type="submission" date="2019-05" db="EMBL/GenBank/DDBJ databases">
        <authorList>
            <consortium name="Science for Life Laboratories"/>
        </authorList>
    </citation>
    <scope>NUCLEOTIDE SEQUENCE [LARGE SCALE GENOMIC DNA]</scope>
    <source>
        <strain evidence="1">Soil9</strain>
    </source>
</reference>
<evidence type="ECO:0000313" key="2">
    <source>
        <dbReference type="Proteomes" id="UP000464178"/>
    </source>
</evidence>
<dbReference type="RefSeq" id="WP_162671280.1">
    <property type="nucleotide sequence ID" value="NZ_LR593886.1"/>
</dbReference>
<gene>
    <name evidence="1" type="ORF">SOIL9_06340</name>
</gene>
<organism evidence="1 2">
    <name type="scientific">Gemmata massiliana</name>
    <dbReference type="NCBI Taxonomy" id="1210884"/>
    <lineage>
        <taxon>Bacteria</taxon>
        <taxon>Pseudomonadati</taxon>
        <taxon>Planctomycetota</taxon>
        <taxon>Planctomycetia</taxon>
        <taxon>Gemmatales</taxon>
        <taxon>Gemmataceae</taxon>
        <taxon>Gemmata</taxon>
    </lineage>
</organism>